<evidence type="ECO:0000256" key="7">
    <source>
        <dbReference type="ARBA" id="ARBA00022989"/>
    </source>
</evidence>
<feature type="transmembrane region" description="Helical" evidence="10">
    <location>
        <begin position="146"/>
        <end position="176"/>
    </location>
</feature>
<dbReference type="InterPro" id="IPR050480">
    <property type="entry name" value="CysZ-like"/>
</dbReference>
<evidence type="ECO:0000313" key="11">
    <source>
        <dbReference type="EMBL" id="PTX64190.1"/>
    </source>
</evidence>
<evidence type="ECO:0000256" key="8">
    <source>
        <dbReference type="ARBA" id="ARBA00023032"/>
    </source>
</evidence>
<keyword evidence="4" id="KW-0997">Cell inner membrane</keyword>
<dbReference type="OrthoDB" id="9787566at2"/>
<dbReference type="GO" id="GO:0000103">
    <property type="term" value="P:sulfate assimilation"/>
    <property type="evidence" value="ECO:0007669"/>
    <property type="project" value="TreeGrafter"/>
</dbReference>
<dbReference type="InterPro" id="IPR059112">
    <property type="entry name" value="CysZ/EI24"/>
</dbReference>
<keyword evidence="2" id="KW-0813">Transport</keyword>
<accession>A0A2T6C792</accession>
<sequence>MINEILKGIQDYFSAYRLLNELNLWKYFRIPIVVSFILGIVIIFASWGFSDDIGGYISSVWPFSWGKETATAISNFIGGLIVFAFGLVIFKHALMIIVAPFMSPISEKIERHIYGIVKKSGTGFRAQTSAFARGIQIGVRNAAIEILWIIPFFVFSFIPVIGIVFLALIFLVQAYYAGFGNMDYTLERYFPYKRSVEYVRAHRGIAIGNGIVFMLILLIPVVGILIVLPLSVVAATITTLRELHTKK</sequence>
<evidence type="ECO:0000256" key="9">
    <source>
        <dbReference type="ARBA" id="ARBA00023136"/>
    </source>
</evidence>
<evidence type="ECO:0000256" key="1">
    <source>
        <dbReference type="ARBA" id="ARBA00004141"/>
    </source>
</evidence>
<evidence type="ECO:0000256" key="6">
    <source>
        <dbReference type="ARBA" id="ARBA00022692"/>
    </source>
</evidence>
<protein>
    <submittedName>
        <fullName evidence="11">CysZ protein</fullName>
    </submittedName>
</protein>
<dbReference type="Proteomes" id="UP000244090">
    <property type="component" value="Unassembled WGS sequence"/>
</dbReference>
<comment type="caution">
    <text evidence="11">The sequence shown here is derived from an EMBL/GenBank/DDBJ whole genome shotgun (WGS) entry which is preliminary data.</text>
</comment>
<dbReference type="GO" id="GO:0019344">
    <property type="term" value="P:cysteine biosynthetic process"/>
    <property type="evidence" value="ECO:0007669"/>
    <property type="project" value="TreeGrafter"/>
</dbReference>
<gene>
    <name evidence="11" type="ORF">C8N46_101801</name>
</gene>
<comment type="subcellular location">
    <subcellularLocation>
        <location evidence="1">Membrane</location>
        <topology evidence="1">Multi-pass membrane protein</topology>
    </subcellularLocation>
</comment>
<dbReference type="EMBL" id="QBKT01000001">
    <property type="protein sequence ID" value="PTX64190.1"/>
    <property type="molecule type" value="Genomic_DNA"/>
</dbReference>
<organism evidence="11 12">
    <name type="scientific">Kordia periserrulae</name>
    <dbReference type="NCBI Taxonomy" id="701523"/>
    <lineage>
        <taxon>Bacteria</taxon>
        <taxon>Pseudomonadati</taxon>
        <taxon>Bacteroidota</taxon>
        <taxon>Flavobacteriia</taxon>
        <taxon>Flavobacteriales</taxon>
        <taxon>Flavobacteriaceae</taxon>
        <taxon>Kordia</taxon>
    </lineage>
</organism>
<evidence type="ECO:0000313" key="12">
    <source>
        <dbReference type="Proteomes" id="UP000244090"/>
    </source>
</evidence>
<keyword evidence="12" id="KW-1185">Reference proteome</keyword>
<dbReference type="GO" id="GO:0005886">
    <property type="term" value="C:plasma membrane"/>
    <property type="evidence" value="ECO:0007669"/>
    <property type="project" value="TreeGrafter"/>
</dbReference>
<keyword evidence="9 10" id="KW-0472">Membrane</keyword>
<keyword evidence="5" id="KW-0028">Amino-acid biosynthesis</keyword>
<dbReference type="RefSeq" id="WP_108113531.1">
    <property type="nucleotide sequence ID" value="NZ_QBKT01000001.1"/>
</dbReference>
<dbReference type="PANTHER" id="PTHR37468:SF1">
    <property type="entry name" value="SULFATE TRANSPORTER CYSZ"/>
    <property type="match status" value="1"/>
</dbReference>
<keyword evidence="3" id="KW-1003">Cell membrane</keyword>
<reference evidence="11 12" key="1">
    <citation type="submission" date="2018-04" db="EMBL/GenBank/DDBJ databases">
        <title>Genomic Encyclopedia of Archaeal and Bacterial Type Strains, Phase II (KMG-II): from individual species to whole genera.</title>
        <authorList>
            <person name="Goeker M."/>
        </authorList>
    </citation>
    <scope>NUCLEOTIDE SEQUENCE [LARGE SCALE GENOMIC DNA]</scope>
    <source>
        <strain evidence="11 12">DSM 25731</strain>
    </source>
</reference>
<name>A0A2T6C792_9FLAO</name>
<dbReference type="Pfam" id="PF07264">
    <property type="entry name" value="EI24"/>
    <property type="match status" value="1"/>
</dbReference>
<feature type="transmembrane region" description="Helical" evidence="10">
    <location>
        <begin position="69"/>
        <end position="90"/>
    </location>
</feature>
<feature type="transmembrane region" description="Helical" evidence="10">
    <location>
        <begin position="27"/>
        <end position="49"/>
    </location>
</feature>
<keyword evidence="8" id="KW-0764">Sulfate transport</keyword>
<dbReference type="PANTHER" id="PTHR37468">
    <property type="entry name" value="SULFATE TRANSPORTER CYSZ"/>
    <property type="match status" value="1"/>
</dbReference>
<evidence type="ECO:0000256" key="2">
    <source>
        <dbReference type="ARBA" id="ARBA00022448"/>
    </source>
</evidence>
<dbReference type="AlphaFoldDB" id="A0A2T6C792"/>
<keyword evidence="7 10" id="KW-1133">Transmembrane helix</keyword>
<proteinExistence type="predicted"/>
<feature type="transmembrane region" description="Helical" evidence="10">
    <location>
        <begin position="211"/>
        <end position="237"/>
    </location>
</feature>
<keyword evidence="6 10" id="KW-0812">Transmembrane</keyword>
<evidence type="ECO:0000256" key="4">
    <source>
        <dbReference type="ARBA" id="ARBA00022519"/>
    </source>
</evidence>
<evidence type="ECO:0000256" key="3">
    <source>
        <dbReference type="ARBA" id="ARBA00022475"/>
    </source>
</evidence>
<dbReference type="GO" id="GO:0009675">
    <property type="term" value="F:high-affinity sulfate:proton symporter activity"/>
    <property type="evidence" value="ECO:0007669"/>
    <property type="project" value="TreeGrafter"/>
</dbReference>
<evidence type="ECO:0000256" key="5">
    <source>
        <dbReference type="ARBA" id="ARBA00022605"/>
    </source>
</evidence>
<evidence type="ECO:0000256" key="10">
    <source>
        <dbReference type="SAM" id="Phobius"/>
    </source>
</evidence>